<name>A0A1H7LQ81_9BACT</name>
<dbReference type="RefSeq" id="WP_089907708.1">
    <property type="nucleotide sequence ID" value="NZ_FOBB01000001.1"/>
</dbReference>
<dbReference type="Pfam" id="PF02449">
    <property type="entry name" value="Glyco_hydro_42"/>
    <property type="match status" value="1"/>
</dbReference>
<protein>
    <submittedName>
        <fullName evidence="4">Beta-galactosidase</fullName>
    </submittedName>
</protein>
<accession>A0A1H7LQ81</accession>
<dbReference type="Gene3D" id="3.20.20.80">
    <property type="entry name" value="Glycosidases"/>
    <property type="match status" value="1"/>
</dbReference>
<dbReference type="SUPFAM" id="SSF51445">
    <property type="entry name" value="(Trans)glycosidases"/>
    <property type="match status" value="1"/>
</dbReference>
<evidence type="ECO:0000259" key="3">
    <source>
        <dbReference type="Pfam" id="PF02449"/>
    </source>
</evidence>
<evidence type="ECO:0000313" key="5">
    <source>
        <dbReference type="Proteomes" id="UP000198984"/>
    </source>
</evidence>
<dbReference type="GO" id="GO:0004565">
    <property type="term" value="F:beta-galactosidase activity"/>
    <property type="evidence" value="ECO:0007669"/>
    <property type="project" value="InterPro"/>
</dbReference>
<dbReference type="GO" id="GO:0005975">
    <property type="term" value="P:carbohydrate metabolic process"/>
    <property type="evidence" value="ECO:0007669"/>
    <property type="project" value="InterPro"/>
</dbReference>
<keyword evidence="5" id="KW-1185">Reference proteome</keyword>
<feature type="domain" description="Glycoside hydrolase family 42 N-terminal" evidence="3">
    <location>
        <begin position="191"/>
        <end position="298"/>
    </location>
</feature>
<dbReference type="GO" id="GO:0009341">
    <property type="term" value="C:beta-galactosidase complex"/>
    <property type="evidence" value="ECO:0007669"/>
    <property type="project" value="InterPro"/>
</dbReference>
<dbReference type="InterPro" id="IPR013529">
    <property type="entry name" value="Glyco_hydro_42_N"/>
</dbReference>
<dbReference type="AlphaFoldDB" id="A0A1H7LQ81"/>
<proteinExistence type="predicted"/>
<dbReference type="STRING" id="573321.SAMN04488505_1011311"/>
<organism evidence="4 5">
    <name type="scientific">Chitinophaga rupis</name>
    <dbReference type="NCBI Taxonomy" id="573321"/>
    <lineage>
        <taxon>Bacteria</taxon>
        <taxon>Pseudomonadati</taxon>
        <taxon>Bacteroidota</taxon>
        <taxon>Chitinophagia</taxon>
        <taxon>Chitinophagales</taxon>
        <taxon>Chitinophagaceae</taxon>
        <taxon>Chitinophaga</taxon>
    </lineage>
</organism>
<evidence type="ECO:0000313" key="4">
    <source>
        <dbReference type="EMBL" id="SEL01124.1"/>
    </source>
</evidence>
<keyword evidence="1" id="KW-0378">Hydrolase</keyword>
<evidence type="ECO:0000256" key="2">
    <source>
        <dbReference type="ARBA" id="ARBA00023295"/>
    </source>
</evidence>
<dbReference type="Proteomes" id="UP000198984">
    <property type="component" value="Unassembled WGS sequence"/>
</dbReference>
<dbReference type="OrthoDB" id="2569184at2"/>
<dbReference type="InterPro" id="IPR017853">
    <property type="entry name" value="GH"/>
</dbReference>
<evidence type="ECO:0000256" key="1">
    <source>
        <dbReference type="ARBA" id="ARBA00022801"/>
    </source>
</evidence>
<keyword evidence="2" id="KW-0326">Glycosidase</keyword>
<reference evidence="4 5" key="1">
    <citation type="submission" date="2016-10" db="EMBL/GenBank/DDBJ databases">
        <authorList>
            <person name="de Groot N.N."/>
        </authorList>
    </citation>
    <scope>NUCLEOTIDE SEQUENCE [LARGE SCALE GENOMIC DNA]</scope>
    <source>
        <strain evidence="4 5">DSM 21039</strain>
    </source>
</reference>
<dbReference type="EMBL" id="FOBB01000001">
    <property type="protein sequence ID" value="SEL01124.1"/>
    <property type="molecule type" value="Genomic_DNA"/>
</dbReference>
<sequence length="439" mass="50001">MKHSFVIIIAVLLLTFKGSFTFAQWKQNEFIIGTFADPNLSKPANEQKDIAAFTRAKDAYFNLLTGPQFFTGASDFSMMDRELNIARKTNLKLLMIDSRMYITRDTFNNNKADLLIDHFKSKDTDYKDALYGYNFGGEFPKQLSPNVKKWAGYFKEKHPGKLVYTYLLPRYAFNSDAAYEDYVDGYLKSDNGANAIDIAAFDFYPFIGGDKVRDKYFYNLDVIQKKSGTRPFWVYVLTTKHLVYPDPDEYQLNFMSFCPIAYGAKGLIYFTYETLPKGKVDFGEGLIDRNGRPTPKYYIAQRNNHYIHDILGPIVMSSQLMETDHVSNEPTLEDVSDQLLTRKNKYIKKINDDNILVGIFKKGTEYNFIVINKARNPVAGLNITLSAGLGSQYFLSPALKDYKGQADFTVTTPALDKARNAIIKMDLSGGEIRVIKVKG</sequence>
<gene>
    <name evidence="4" type="ORF">SAMN04488505_1011311</name>
</gene>